<evidence type="ECO:0000313" key="3">
    <source>
        <dbReference type="Proteomes" id="UP000317243"/>
    </source>
</evidence>
<dbReference type="EMBL" id="SIHI01000013">
    <property type="protein sequence ID" value="TWT51491.1"/>
    <property type="molecule type" value="Genomic_DNA"/>
</dbReference>
<name>A0A5C5WN14_9PLAN</name>
<evidence type="ECO:0000313" key="2">
    <source>
        <dbReference type="EMBL" id="TWT51491.1"/>
    </source>
</evidence>
<dbReference type="Pfam" id="PF18934">
    <property type="entry name" value="DUF5682"/>
    <property type="match status" value="1"/>
</dbReference>
<evidence type="ECO:0000256" key="1">
    <source>
        <dbReference type="SAM" id="MobiDB-lite"/>
    </source>
</evidence>
<proteinExistence type="predicted"/>
<protein>
    <submittedName>
        <fullName evidence="2">Uncharacterized protein</fullName>
    </submittedName>
</protein>
<dbReference type="AlphaFoldDB" id="A0A5C5WN14"/>
<dbReference type="InterPro" id="IPR043737">
    <property type="entry name" value="DUF5682"/>
</dbReference>
<sequence>MNRIQVFGIRHHGPGCARSLLSAFQEWAPDVVLMEGPADAEPSLELIQTGEVVPPVAMLVYPKQQPRRSVSYPLAVFSPEWQALNWANEHSVPVHLIDLPMSHRLALDEAEATPEQVTEEQERQDDKTAENAPVWRADPIAILSNAAGYSDPELWWEEQIERRQDPRQLFEAIQEAMRSVRDEFPETREADLLREAFMRRSIRRVVKEDFQRIAIVCGAWHGPVLDEAALKGKVPGCRVKDDQARLKGLPKLKTTSTWIPWTYSRLAYRSGYGAGIQSPGWYEHVWTFGEQAPQSWLTNAARLLRKKEFDAAPANIVEALRLAETLAALRERPSAGLAELNESILAVLCHGNTAPLQLIREELEIGDRLGSVPVETPTVPLAEDLARLQKSLRIKPSVEKKVLDLDLRKPIGLQRSQLLNRLNILGISWGILQQSGGGISTFHELWELQWHPQFAVELIEANVWGTTVESAASARILDLARSASTLSALTQSLDAAILADLQESIPGLIELIRSKSAVGSDVVHLMEAVGPLANISRYSDVRGTQCSAVLPLLKEMLSRILIGLPSACQSTDDDAAEAVQQGILSTQAALDLIQDDELTEEWNQRLSRIMNSKAHGLLRGSACRLLIERKIINTEELNQITSLELSPVTPTLTAANWLTGLLQGNGLVLLHMDDLWKSLDHWLMHLNEEIFDELLPILRRAFSDFTGPERRQMAEKIRTFDLKAASRNSSNSLSTEKPIHSERARLVIPILSEILGVNND</sequence>
<feature type="compositionally biased region" description="Acidic residues" evidence="1">
    <location>
        <begin position="110"/>
        <end position="119"/>
    </location>
</feature>
<feature type="region of interest" description="Disordered" evidence="1">
    <location>
        <begin position="110"/>
        <end position="131"/>
    </location>
</feature>
<dbReference type="Proteomes" id="UP000317243">
    <property type="component" value="Unassembled WGS sequence"/>
</dbReference>
<reference evidence="2 3" key="1">
    <citation type="submission" date="2019-02" db="EMBL/GenBank/DDBJ databases">
        <title>Deep-cultivation of Planctomycetes and their phenomic and genomic characterization uncovers novel biology.</title>
        <authorList>
            <person name="Wiegand S."/>
            <person name="Jogler M."/>
            <person name="Boedeker C."/>
            <person name="Pinto D."/>
            <person name="Vollmers J."/>
            <person name="Rivas-Marin E."/>
            <person name="Kohn T."/>
            <person name="Peeters S.H."/>
            <person name="Heuer A."/>
            <person name="Rast P."/>
            <person name="Oberbeckmann S."/>
            <person name="Bunk B."/>
            <person name="Jeske O."/>
            <person name="Meyerdierks A."/>
            <person name="Storesund J.E."/>
            <person name="Kallscheuer N."/>
            <person name="Luecker S."/>
            <person name="Lage O.M."/>
            <person name="Pohl T."/>
            <person name="Merkel B.J."/>
            <person name="Hornburger P."/>
            <person name="Mueller R.-W."/>
            <person name="Bruemmer F."/>
            <person name="Labrenz M."/>
            <person name="Spormann A.M."/>
            <person name="Op Den Camp H."/>
            <person name="Overmann J."/>
            <person name="Amann R."/>
            <person name="Jetten M.S.M."/>
            <person name="Mascher T."/>
            <person name="Medema M.H."/>
            <person name="Devos D.P."/>
            <person name="Kaster A.-K."/>
            <person name="Ovreas L."/>
            <person name="Rohde M."/>
            <person name="Galperin M.Y."/>
            <person name="Jogler C."/>
        </authorList>
    </citation>
    <scope>NUCLEOTIDE SEQUENCE [LARGE SCALE GENOMIC DNA]</scope>
    <source>
        <strain evidence="2 3">KOR42</strain>
    </source>
</reference>
<keyword evidence="3" id="KW-1185">Reference proteome</keyword>
<organism evidence="2 3">
    <name type="scientific">Thalassoglobus neptunius</name>
    <dbReference type="NCBI Taxonomy" id="1938619"/>
    <lineage>
        <taxon>Bacteria</taxon>
        <taxon>Pseudomonadati</taxon>
        <taxon>Planctomycetota</taxon>
        <taxon>Planctomycetia</taxon>
        <taxon>Planctomycetales</taxon>
        <taxon>Planctomycetaceae</taxon>
        <taxon>Thalassoglobus</taxon>
    </lineage>
</organism>
<accession>A0A5C5WN14</accession>
<comment type="caution">
    <text evidence="2">The sequence shown here is derived from an EMBL/GenBank/DDBJ whole genome shotgun (WGS) entry which is preliminary data.</text>
</comment>
<feature type="compositionally biased region" description="Basic and acidic residues" evidence="1">
    <location>
        <begin position="120"/>
        <end position="129"/>
    </location>
</feature>
<dbReference type="RefSeq" id="WP_197441280.1">
    <property type="nucleotide sequence ID" value="NZ_SIHI01000013.1"/>
</dbReference>
<gene>
    <name evidence="2" type="ORF">KOR42_35390</name>
</gene>